<feature type="compositionally biased region" description="Basic and acidic residues" evidence="1">
    <location>
        <begin position="16"/>
        <end position="28"/>
    </location>
</feature>
<proteinExistence type="predicted"/>
<name>A0AAV7NP76_PLEWA</name>
<keyword evidence="3" id="KW-1185">Reference proteome</keyword>
<sequence>MGMRSTERWPCLPSKRAADLPEARRHVPVDLAAPQISAGRPPDQMQGSPLWCGPRVPSLRGVRSDSSLLEPETLYGPSSATRGV</sequence>
<comment type="caution">
    <text evidence="2">The sequence shown here is derived from an EMBL/GenBank/DDBJ whole genome shotgun (WGS) entry which is preliminary data.</text>
</comment>
<accession>A0AAV7NP76</accession>
<dbReference type="Proteomes" id="UP001066276">
    <property type="component" value="Chromosome 8"/>
</dbReference>
<protein>
    <submittedName>
        <fullName evidence="2">Uncharacterized protein</fullName>
    </submittedName>
</protein>
<gene>
    <name evidence="2" type="ORF">NDU88_005918</name>
</gene>
<evidence type="ECO:0000313" key="3">
    <source>
        <dbReference type="Proteomes" id="UP001066276"/>
    </source>
</evidence>
<feature type="region of interest" description="Disordered" evidence="1">
    <location>
        <begin position="1"/>
        <end position="84"/>
    </location>
</feature>
<reference evidence="2" key="1">
    <citation type="journal article" date="2022" name="bioRxiv">
        <title>Sequencing and chromosome-scale assembly of the giantPleurodeles waltlgenome.</title>
        <authorList>
            <person name="Brown T."/>
            <person name="Elewa A."/>
            <person name="Iarovenko S."/>
            <person name="Subramanian E."/>
            <person name="Araus A.J."/>
            <person name="Petzold A."/>
            <person name="Susuki M."/>
            <person name="Suzuki K.-i.T."/>
            <person name="Hayashi T."/>
            <person name="Toyoda A."/>
            <person name="Oliveira C."/>
            <person name="Osipova E."/>
            <person name="Leigh N.D."/>
            <person name="Simon A."/>
            <person name="Yun M.H."/>
        </authorList>
    </citation>
    <scope>NUCLEOTIDE SEQUENCE</scope>
    <source>
        <strain evidence="2">20211129_DDA</strain>
        <tissue evidence="2">Liver</tissue>
    </source>
</reference>
<evidence type="ECO:0000256" key="1">
    <source>
        <dbReference type="SAM" id="MobiDB-lite"/>
    </source>
</evidence>
<evidence type="ECO:0000313" key="2">
    <source>
        <dbReference type="EMBL" id="KAJ1117721.1"/>
    </source>
</evidence>
<organism evidence="2 3">
    <name type="scientific">Pleurodeles waltl</name>
    <name type="common">Iberian ribbed newt</name>
    <dbReference type="NCBI Taxonomy" id="8319"/>
    <lineage>
        <taxon>Eukaryota</taxon>
        <taxon>Metazoa</taxon>
        <taxon>Chordata</taxon>
        <taxon>Craniata</taxon>
        <taxon>Vertebrata</taxon>
        <taxon>Euteleostomi</taxon>
        <taxon>Amphibia</taxon>
        <taxon>Batrachia</taxon>
        <taxon>Caudata</taxon>
        <taxon>Salamandroidea</taxon>
        <taxon>Salamandridae</taxon>
        <taxon>Pleurodelinae</taxon>
        <taxon>Pleurodeles</taxon>
    </lineage>
</organism>
<dbReference type="EMBL" id="JANPWB010000012">
    <property type="protein sequence ID" value="KAJ1117721.1"/>
    <property type="molecule type" value="Genomic_DNA"/>
</dbReference>
<dbReference type="AlphaFoldDB" id="A0AAV7NP76"/>